<dbReference type="Pfam" id="PF01381">
    <property type="entry name" value="HTH_3"/>
    <property type="match status" value="1"/>
</dbReference>
<keyword evidence="3" id="KW-1185">Reference proteome</keyword>
<dbReference type="InterPro" id="IPR001387">
    <property type="entry name" value="Cro/C1-type_HTH"/>
</dbReference>
<dbReference type="Proteomes" id="UP000548119">
    <property type="component" value="Unassembled WGS sequence"/>
</dbReference>
<dbReference type="SUPFAM" id="SSF47413">
    <property type="entry name" value="lambda repressor-like DNA-binding domains"/>
    <property type="match status" value="1"/>
</dbReference>
<evidence type="ECO:0000313" key="3">
    <source>
        <dbReference type="Proteomes" id="UP000548119"/>
    </source>
</evidence>
<organism evidence="2 3">
    <name type="scientific">Bartonella chomelii</name>
    <dbReference type="NCBI Taxonomy" id="236402"/>
    <lineage>
        <taxon>Bacteria</taxon>
        <taxon>Pseudomonadati</taxon>
        <taxon>Pseudomonadota</taxon>
        <taxon>Alphaproteobacteria</taxon>
        <taxon>Hyphomicrobiales</taxon>
        <taxon>Bartonellaceae</taxon>
        <taxon>Bartonella</taxon>
    </lineage>
</organism>
<accession>A0ABR6E448</accession>
<sequence length="151" mass="17336">MALKAKKLTRIQCFDSRNTNARALATRRGVDLEVQKNPHNDIFVGKKIRYRRRMLGMSQKTLAHHLGISFQQIQKYEKGLNRVGAGRLKDIADIFDVPISFFYPDATTKEGGVHHHDEIISSKEEYLLLKSFRVLTSVKQKAILELISDQK</sequence>
<dbReference type="SMART" id="SM00530">
    <property type="entry name" value="HTH_XRE"/>
    <property type="match status" value="1"/>
</dbReference>
<proteinExistence type="predicted"/>
<dbReference type="CDD" id="cd00093">
    <property type="entry name" value="HTH_XRE"/>
    <property type="match status" value="1"/>
</dbReference>
<dbReference type="Gene3D" id="1.10.260.40">
    <property type="entry name" value="lambda repressor-like DNA-binding domains"/>
    <property type="match status" value="1"/>
</dbReference>
<gene>
    <name evidence="2" type="ORF">GGR10_001198</name>
</gene>
<dbReference type="InterPro" id="IPR010982">
    <property type="entry name" value="Lambda_DNA-bd_dom_sf"/>
</dbReference>
<reference evidence="2 3" key="1">
    <citation type="submission" date="2020-08" db="EMBL/GenBank/DDBJ databases">
        <title>Genomic Encyclopedia of Type Strains, Phase IV (KMG-IV): sequencing the most valuable type-strain genomes for metagenomic binning, comparative biology and taxonomic classification.</title>
        <authorList>
            <person name="Goeker M."/>
        </authorList>
    </citation>
    <scope>NUCLEOTIDE SEQUENCE [LARGE SCALE GENOMIC DNA]</scope>
    <source>
        <strain evidence="2 3">DSM 21431</strain>
    </source>
</reference>
<feature type="domain" description="HTH cro/C1-type" evidence="1">
    <location>
        <begin position="48"/>
        <end position="102"/>
    </location>
</feature>
<dbReference type="PROSITE" id="PS50943">
    <property type="entry name" value="HTH_CROC1"/>
    <property type="match status" value="1"/>
</dbReference>
<evidence type="ECO:0000313" key="2">
    <source>
        <dbReference type="EMBL" id="MBA9083335.1"/>
    </source>
</evidence>
<protein>
    <submittedName>
        <fullName evidence="2">Transcriptional regulator with XRE-family HTH domain</fullName>
    </submittedName>
</protein>
<comment type="caution">
    <text evidence="2">The sequence shown here is derived from an EMBL/GenBank/DDBJ whole genome shotgun (WGS) entry which is preliminary data.</text>
</comment>
<name>A0ABR6E448_9HYPH</name>
<evidence type="ECO:0000259" key="1">
    <source>
        <dbReference type="PROSITE" id="PS50943"/>
    </source>
</evidence>
<dbReference type="EMBL" id="JACJIR010000006">
    <property type="protein sequence ID" value="MBA9083335.1"/>
    <property type="molecule type" value="Genomic_DNA"/>
</dbReference>